<organism evidence="1 2">
    <name type="scientific">Dallia pectoralis</name>
    <name type="common">Alaska blackfish</name>
    <dbReference type="NCBI Taxonomy" id="75939"/>
    <lineage>
        <taxon>Eukaryota</taxon>
        <taxon>Metazoa</taxon>
        <taxon>Chordata</taxon>
        <taxon>Craniata</taxon>
        <taxon>Vertebrata</taxon>
        <taxon>Euteleostomi</taxon>
        <taxon>Actinopterygii</taxon>
        <taxon>Neopterygii</taxon>
        <taxon>Teleostei</taxon>
        <taxon>Protacanthopterygii</taxon>
        <taxon>Esociformes</taxon>
        <taxon>Umbridae</taxon>
        <taxon>Dallia</taxon>
    </lineage>
</organism>
<reference evidence="1" key="1">
    <citation type="submission" date="2021-05" db="EMBL/GenBank/DDBJ databases">
        <authorList>
            <person name="Pan Q."/>
            <person name="Jouanno E."/>
            <person name="Zahm M."/>
            <person name="Klopp C."/>
            <person name="Cabau C."/>
            <person name="Louis A."/>
            <person name="Berthelot C."/>
            <person name="Parey E."/>
            <person name="Roest Crollius H."/>
            <person name="Montfort J."/>
            <person name="Robinson-Rechavi M."/>
            <person name="Bouchez O."/>
            <person name="Lampietro C."/>
            <person name="Lopez Roques C."/>
            <person name="Donnadieu C."/>
            <person name="Postlethwait J."/>
            <person name="Bobe J."/>
            <person name="Dillon D."/>
            <person name="Chandos A."/>
            <person name="von Hippel F."/>
            <person name="Guiguen Y."/>
        </authorList>
    </citation>
    <scope>NUCLEOTIDE SEQUENCE</scope>
    <source>
        <strain evidence="1">YG-Jan2019</strain>
    </source>
</reference>
<protein>
    <submittedName>
        <fullName evidence="1">Uncharacterized protein</fullName>
    </submittedName>
</protein>
<sequence length="143" mass="15535">MDRTGGLHFILLLLRCVHGENPSMEFGMGIQLFVEGLDSSGPSVLILFSLKSDPDDSPTLVCVVSGSKTPLGDILWWINDTEVTKKTKAVCSSGGRDGSYTATGLWSVAATDWKPDNDYSCGIRHKGKTYRNSTKPSLCNDFT</sequence>
<comment type="caution">
    <text evidence="1">The sequence shown here is derived from an EMBL/GenBank/DDBJ whole genome shotgun (WGS) entry which is preliminary data.</text>
</comment>
<name>A0ACC2FPG6_DALPE</name>
<proteinExistence type="predicted"/>
<accession>A0ACC2FPG6</accession>
<dbReference type="EMBL" id="CM055751">
    <property type="protein sequence ID" value="KAJ7993309.1"/>
    <property type="molecule type" value="Genomic_DNA"/>
</dbReference>
<keyword evidence="2" id="KW-1185">Reference proteome</keyword>
<gene>
    <name evidence="1" type="ORF">DPEC_G00271090</name>
</gene>
<dbReference type="Proteomes" id="UP001157502">
    <property type="component" value="Chromosome 24"/>
</dbReference>
<evidence type="ECO:0000313" key="2">
    <source>
        <dbReference type="Proteomes" id="UP001157502"/>
    </source>
</evidence>
<evidence type="ECO:0000313" key="1">
    <source>
        <dbReference type="EMBL" id="KAJ7993309.1"/>
    </source>
</evidence>